<protein>
    <submittedName>
        <fullName evidence="1">Uncharacterized protein</fullName>
    </submittedName>
</protein>
<accession>A0ABX2ZDB8</accession>
<organism evidence="1 2">
    <name type="scientific">Paenibacillus polymyxa</name>
    <name type="common">Bacillus polymyxa</name>
    <dbReference type="NCBI Taxonomy" id="1406"/>
    <lineage>
        <taxon>Bacteria</taxon>
        <taxon>Bacillati</taxon>
        <taxon>Bacillota</taxon>
        <taxon>Bacilli</taxon>
        <taxon>Bacillales</taxon>
        <taxon>Paenibacillaceae</taxon>
        <taxon>Paenibacillus</taxon>
    </lineage>
</organism>
<proteinExistence type="predicted"/>
<evidence type="ECO:0000313" key="2">
    <source>
        <dbReference type="Proteomes" id="UP000094974"/>
    </source>
</evidence>
<reference evidence="2" key="1">
    <citation type="submission" date="2016-05" db="EMBL/GenBank/DDBJ databases">
        <title>Whole genome shotgun sequencing of cultured foodborne pathogen.</title>
        <authorList>
            <person name="Zheng J."/>
            <person name="Timme R."/>
            <person name="Allard M."/>
            <person name="Strain E."/>
            <person name="Luo Y."/>
            <person name="Brown E."/>
        </authorList>
    </citation>
    <scope>NUCLEOTIDE SEQUENCE [LARGE SCALE GENOMIC DNA]</scope>
    <source>
        <strain evidence="2">CFSAN034343</strain>
    </source>
</reference>
<gene>
    <name evidence="1" type="ORF">A7312_27285</name>
</gene>
<keyword evidence="2" id="KW-1185">Reference proteome</keyword>
<evidence type="ECO:0000313" key="1">
    <source>
        <dbReference type="EMBL" id="ODA09123.1"/>
    </source>
</evidence>
<dbReference type="RefSeq" id="WP_068939668.1">
    <property type="nucleotide sequence ID" value="NZ_LYND01000126.1"/>
</dbReference>
<sequence>MKVSNKVIHKYEELCPYSYFKCDSITDVEFKIKRAIVLGRPIKQEDNGKKLIQYHYNCFVVKDDDVVVDMFKNMNKYIEVREKVKNAYNKLEGKLLV</sequence>
<name>A0ABX2ZDB8_PAEPO</name>
<comment type="caution">
    <text evidence="1">The sequence shown here is derived from an EMBL/GenBank/DDBJ whole genome shotgun (WGS) entry which is preliminary data.</text>
</comment>
<dbReference type="Proteomes" id="UP000094974">
    <property type="component" value="Unassembled WGS sequence"/>
</dbReference>
<dbReference type="EMBL" id="LYND01000126">
    <property type="protein sequence ID" value="ODA09123.1"/>
    <property type="molecule type" value="Genomic_DNA"/>
</dbReference>